<dbReference type="PRINTS" id="PR01036">
    <property type="entry name" value="TCRTETB"/>
</dbReference>
<evidence type="ECO:0000256" key="2">
    <source>
        <dbReference type="ARBA" id="ARBA00022448"/>
    </source>
</evidence>
<organism evidence="10 11">
    <name type="scientific">Calocera viscosa (strain TUFC12733)</name>
    <dbReference type="NCBI Taxonomy" id="1330018"/>
    <lineage>
        <taxon>Eukaryota</taxon>
        <taxon>Fungi</taxon>
        <taxon>Dikarya</taxon>
        <taxon>Basidiomycota</taxon>
        <taxon>Agaricomycotina</taxon>
        <taxon>Dacrymycetes</taxon>
        <taxon>Dacrymycetales</taxon>
        <taxon>Dacrymycetaceae</taxon>
        <taxon>Calocera</taxon>
    </lineage>
</organism>
<feature type="region of interest" description="Disordered" evidence="7">
    <location>
        <begin position="1"/>
        <end position="102"/>
    </location>
</feature>
<feature type="transmembrane region" description="Helical" evidence="8">
    <location>
        <begin position="336"/>
        <end position="354"/>
    </location>
</feature>
<keyword evidence="2" id="KW-0813">Transport</keyword>
<keyword evidence="11" id="KW-1185">Reference proteome</keyword>
<evidence type="ECO:0000256" key="3">
    <source>
        <dbReference type="ARBA" id="ARBA00022692"/>
    </source>
</evidence>
<gene>
    <name evidence="10" type="ORF">CALVIDRAFT_599133</name>
</gene>
<keyword evidence="5 8" id="KW-0472">Membrane</keyword>
<sequence>MPIELRRLFLGRHTPRGTSNAEGDVSAAPSGSPTGSASAVTRSALHESAGQKEEQPLQPLSSTTTRVEERVEDEPHDGARSPSTGEAQEDNSARAEDGGQRREVTPAMTKLELQLTFLSLSVTGFLSALDSSIIATAMPTIASQFNSLSQQQWISLSYLLTSTVFQPLFGRATDLWGSRSVLFVTIFFFELGSLLCAVSQNFIWLCCARAIAGAGAGGIAVVIMVILSQIVPLRERGNYMGIMYARLVISTVFGPLIGGAFVQWNWRWCFYINLILAVPALAIQFAFIRKLPHTTKPNVTWRDVDVGGIALVAAFTTSLALAFNWGGVVYAWNSPLIIALLVVGFVLTPIFVFWEIKIAPFPLIPMNMFKYRNVTAGVANNFFSSVSLQGIFLFIPSYYQIVRKDSQIISGLDILPYVVPVLLVSTITGRVISKTGRVREYLWLGGLINLVGTALLTLVDGKYSRAMEYVLLFFCGIGAGFLMGTITLSAQSDVSKDLIATVTTMTLWSRRLGIILAAAMQGSIISNTFKNRILASAAAAPYVTQLLAADNVSSLPVDVQIVAAQSYGAAFQMMMVGTTIFCAPGFFWSLAARKPKLD</sequence>
<evidence type="ECO:0000256" key="4">
    <source>
        <dbReference type="ARBA" id="ARBA00022989"/>
    </source>
</evidence>
<evidence type="ECO:0000256" key="5">
    <source>
        <dbReference type="ARBA" id="ARBA00023136"/>
    </source>
</evidence>
<feature type="domain" description="Major facilitator superfamily (MFS) profile" evidence="9">
    <location>
        <begin position="116"/>
        <end position="595"/>
    </location>
</feature>
<dbReference type="PANTHER" id="PTHR23501">
    <property type="entry name" value="MAJOR FACILITATOR SUPERFAMILY"/>
    <property type="match status" value="1"/>
</dbReference>
<dbReference type="EMBL" id="KV417289">
    <property type="protein sequence ID" value="KZO95335.1"/>
    <property type="molecule type" value="Genomic_DNA"/>
</dbReference>
<dbReference type="GO" id="GO:0012505">
    <property type="term" value="C:endomembrane system"/>
    <property type="evidence" value="ECO:0007669"/>
    <property type="project" value="UniProtKB-SubCell"/>
</dbReference>
<evidence type="ECO:0000313" key="11">
    <source>
        <dbReference type="Proteomes" id="UP000076738"/>
    </source>
</evidence>
<dbReference type="Gene3D" id="1.20.1250.20">
    <property type="entry name" value="MFS general substrate transporter like domains"/>
    <property type="match status" value="1"/>
</dbReference>
<feature type="transmembrane region" description="Helical" evidence="8">
    <location>
        <begin position="243"/>
        <end position="264"/>
    </location>
</feature>
<feature type="transmembrane region" description="Helical" evidence="8">
    <location>
        <begin position="181"/>
        <end position="204"/>
    </location>
</feature>
<reference evidence="10 11" key="1">
    <citation type="journal article" date="2016" name="Mol. Biol. Evol.">
        <title>Comparative Genomics of Early-Diverging Mushroom-Forming Fungi Provides Insights into the Origins of Lignocellulose Decay Capabilities.</title>
        <authorList>
            <person name="Nagy L.G."/>
            <person name="Riley R."/>
            <person name="Tritt A."/>
            <person name="Adam C."/>
            <person name="Daum C."/>
            <person name="Floudas D."/>
            <person name="Sun H."/>
            <person name="Yadav J.S."/>
            <person name="Pangilinan J."/>
            <person name="Larsson K.H."/>
            <person name="Matsuura K."/>
            <person name="Barry K."/>
            <person name="Labutti K."/>
            <person name="Kuo R."/>
            <person name="Ohm R.A."/>
            <person name="Bhattacharya S.S."/>
            <person name="Shirouzu T."/>
            <person name="Yoshinaga Y."/>
            <person name="Martin F.M."/>
            <person name="Grigoriev I.V."/>
            <person name="Hibbett D.S."/>
        </authorList>
    </citation>
    <scope>NUCLEOTIDE SEQUENCE [LARGE SCALE GENOMIC DNA]</scope>
    <source>
        <strain evidence="10 11">TUFC12733</strain>
    </source>
</reference>
<dbReference type="PROSITE" id="PS00217">
    <property type="entry name" value="SUGAR_TRANSPORT_2"/>
    <property type="match status" value="1"/>
</dbReference>
<evidence type="ECO:0000256" key="6">
    <source>
        <dbReference type="ARBA" id="ARBA00044273"/>
    </source>
</evidence>
<dbReference type="InterPro" id="IPR020846">
    <property type="entry name" value="MFS_dom"/>
</dbReference>
<name>A0A167L526_CALVF</name>
<dbReference type="PROSITE" id="PS50850">
    <property type="entry name" value="MFS"/>
    <property type="match status" value="1"/>
</dbReference>
<comment type="subcellular location">
    <subcellularLocation>
        <location evidence="1">Endomembrane system</location>
        <topology evidence="1">Multi-pass membrane protein</topology>
    </subcellularLocation>
</comment>
<feature type="transmembrane region" description="Helical" evidence="8">
    <location>
        <begin position="270"/>
        <end position="288"/>
    </location>
</feature>
<feature type="transmembrane region" description="Helical" evidence="8">
    <location>
        <begin position="441"/>
        <end position="459"/>
    </location>
</feature>
<evidence type="ECO:0000313" key="10">
    <source>
        <dbReference type="EMBL" id="KZO95335.1"/>
    </source>
</evidence>
<feature type="transmembrane region" description="Helical" evidence="8">
    <location>
        <begin position="374"/>
        <end position="395"/>
    </location>
</feature>
<feature type="compositionally biased region" description="Basic and acidic residues" evidence="7">
    <location>
        <begin position="91"/>
        <end position="102"/>
    </location>
</feature>
<proteinExistence type="predicted"/>
<evidence type="ECO:0000256" key="1">
    <source>
        <dbReference type="ARBA" id="ARBA00004127"/>
    </source>
</evidence>
<dbReference type="OrthoDB" id="10021397at2759"/>
<feature type="transmembrane region" description="Helical" evidence="8">
    <location>
        <begin position="407"/>
        <end position="429"/>
    </location>
</feature>
<dbReference type="PANTHER" id="PTHR23501:SF191">
    <property type="entry name" value="VACUOLAR BASIC AMINO ACID TRANSPORTER 4"/>
    <property type="match status" value="1"/>
</dbReference>
<keyword evidence="3 8" id="KW-0812">Transmembrane</keyword>
<feature type="transmembrane region" description="Helical" evidence="8">
    <location>
        <begin position="309"/>
        <end position="330"/>
    </location>
</feature>
<feature type="compositionally biased region" description="Low complexity" evidence="7">
    <location>
        <begin position="25"/>
        <end position="41"/>
    </location>
</feature>
<dbReference type="InterPro" id="IPR011701">
    <property type="entry name" value="MFS"/>
</dbReference>
<dbReference type="InterPro" id="IPR005829">
    <property type="entry name" value="Sugar_transporter_CS"/>
</dbReference>
<evidence type="ECO:0000259" key="9">
    <source>
        <dbReference type="PROSITE" id="PS50850"/>
    </source>
</evidence>
<dbReference type="InterPro" id="IPR036259">
    <property type="entry name" value="MFS_trans_sf"/>
</dbReference>
<evidence type="ECO:0000256" key="7">
    <source>
        <dbReference type="SAM" id="MobiDB-lite"/>
    </source>
</evidence>
<keyword evidence="4 8" id="KW-1133">Transmembrane helix</keyword>
<dbReference type="Proteomes" id="UP000076738">
    <property type="component" value="Unassembled WGS sequence"/>
</dbReference>
<dbReference type="AlphaFoldDB" id="A0A167L526"/>
<feature type="transmembrane region" description="Helical" evidence="8">
    <location>
        <begin position="210"/>
        <end position="231"/>
    </location>
</feature>
<protein>
    <recommendedName>
        <fullName evidence="6">MFS-type drug efflux transporter P55</fullName>
    </recommendedName>
</protein>
<accession>A0A167L526</accession>
<dbReference type="Pfam" id="PF07690">
    <property type="entry name" value="MFS_1"/>
    <property type="match status" value="1"/>
</dbReference>
<feature type="transmembrane region" description="Helical" evidence="8">
    <location>
        <begin position="569"/>
        <end position="591"/>
    </location>
</feature>
<dbReference type="GO" id="GO:0005886">
    <property type="term" value="C:plasma membrane"/>
    <property type="evidence" value="ECO:0007669"/>
    <property type="project" value="TreeGrafter"/>
</dbReference>
<feature type="transmembrane region" description="Helical" evidence="8">
    <location>
        <begin position="471"/>
        <end position="490"/>
    </location>
</feature>
<dbReference type="GO" id="GO:0022857">
    <property type="term" value="F:transmembrane transporter activity"/>
    <property type="evidence" value="ECO:0007669"/>
    <property type="project" value="InterPro"/>
</dbReference>
<evidence type="ECO:0000256" key="8">
    <source>
        <dbReference type="SAM" id="Phobius"/>
    </source>
</evidence>
<dbReference type="SUPFAM" id="SSF103473">
    <property type="entry name" value="MFS general substrate transporter"/>
    <property type="match status" value="1"/>
</dbReference>